<dbReference type="GO" id="GO:0008137">
    <property type="term" value="F:NADH dehydrogenase (ubiquinone) activity"/>
    <property type="evidence" value="ECO:0007669"/>
    <property type="project" value="UniProtKB-EC"/>
</dbReference>
<keyword evidence="8 18" id="KW-0812">Transmembrane</keyword>
<accession>I7F2U2</accession>
<evidence type="ECO:0000256" key="10">
    <source>
        <dbReference type="ARBA" id="ARBA00022967"/>
    </source>
</evidence>
<comment type="function">
    <text evidence="1">Core subunit of the mitochondrial membrane respiratory chain NADH dehydrogenase (Complex I) that is believed to belong to the minimal assembly required for catalysis. Complex I functions in the transfer of electrons from NADH to the respiratory chain. The immediate electron acceptor for the enzyme is believed to be ubiquinone.</text>
</comment>
<dbReference type="GO" id="GO:0005743">
    <property type="term" value="C:mitochondrial inner membrane"/>
    <property type="evidence" value="ECO:0007669"/>
    <property type="project" value="UniProtKB-SubCell"/>
</dbReference>
<evidence type="ECO:0000256" key="14">
    <source>
        <dbReference type="ARBA" id="ARBA00023075"/>
    </source>
</evidence>
<protein>
    <recommendedName>
        <fullName evidence="5 18">NADH-ubiquinone oxidoreductase chain 2</fullName>
        <ecNumber evidence="4 18">7.1.1.2</ecNumber>
    </recommendedName>
</protein>
<gene>
    <name evidence="20" type="primary">ND2</name>
</gene>
<evidence type="ECO:0000256" key="2">
    <source>
        <dbReference type="ARBA" id="ARBA00004448"/>
    </source>
</evidence>
<evidence type="ECO:0000256" key="13">
    <source>
        <dbReference type="ARBA" id="ARBA00023027"/>
    </source>
</evidence>
<evidence type="ECO:0000256" key="11">
    <source>
        <dbReference type="ARBA" id="ARBA00022982"/>
    </source>
</evidence>
<feature type="transmembrane region" description="Helical" evidence="18">
    <location>
        <begin position="206"/>
        <end position="224"/>
    </location>
</feature>
<evidence type="ECO:0000256" key="18">
    <source>
        <dbReference type="RuleBase" id="RU003403"/>
    </source>
</evidence>
<evidence type="ECO:0000256" key="7">
    <source>
        <dbReference type="ARBA" id="ARBA00022660"/>
    </source>
</evidence>
<comment type="function">
    <text evidence="18">Core subunit of the mitochondrial membrane respiratory chain NADH dehydrogenase (Complex I) which catalyzes electron transfer from NADH through the respiratory chain, using ubiquinone as an electron acceptor. Essential for the catalytic activity and assembly of complex I.</text>
</comment>
<evidence type="ECO:0000259" key="19">
    <source>
        <dbReference type="Pfam" id="PF00361"/>
    </source>
</evidence>
<dbReference type="EC" id="7.1.1.2" evidence="4 18"/>
<keyword evidence="7 18" id="KW-0679">Respiratory chain</keyword>
<feature type="domain" description="NADH:quinone oxidoreductase/Mrp antiporter transmembrane" evidence="19">
    <location>
        <begin position="31"/>
        <end position="294"/>
    </location>
</feature>
<dbReference type="GO" id="GO:0006120">
    <property type="term" value="P:mitochondrial electron transport, NADH to ubiquinone"/>
    <property type="evidence" value="ECO:0007669"/>
    <property type="project" value="InterPro"/>
</dbReference>
<evidence type="ECO:0000256" key="15">
    <source>
        <dbReference type="ARBA" id="ARBA00023128"/>
    </source>
</evidence>
<dbReference type="AlphaFoldDB" id="I7F2U2"/>
<evidence type="ECO:0000256" key="5">
    <source>
        <dbReference type="ARBA" id="ARBA00021008"/>
    </source>
</evidence>
<keyword evidence="9 18" id="KW-0999">Mitochondrion inner membrane</keyword>
<evidence type="ECO:0000256" key="12">
    <source>
        <dbReference type="ARBA" id="ARBA00022989"/>
    </source>
</evidence>
<evidence type="ECO:0000256" key="8">
    <source>
        <dbReference type="ARBA" id="ARBA00022692"/>
    </source>
</evidence>
<feature type="transmembrane region" description="Helical" evidence="18">
    <location>
        <begin position="244"/>
        <end position="263"/>
    </location>
</feature>
<keyword evidence="16 18" id="KW-0472">Membrane</keyword>
<dbReference type="PRINTS" id="PR01436">
    <property type="entry name" value="NADHDHGNASE2"/>
</dbReference>
<geneLocation type="mitochondrion" evidence="20"/>
<dbReference type="InterPro" id="IPR001750">
    <property type="entry name" value="ND/Mrp_TM"/>
</dbReference>
<keyword evidence="15 18" id="KW-0496">Mitochondrion</keyword>
<dbReference type="EMBL" id="HQ232808">
    <property type="protein sequence ID" value="AFP16894.1"/>
    <property type="molecule type" value="Genomic_DNA"/>
</dbReference>
<dbReference type="PANTHER" id="PTHR46552">
    <property type="entry name" value="NADH-UBIQUINONE OXIDOREDUCTASE CHAIN 2"/>
    <property type="match status" value="1"/>
</dbReference>
<dbReference type="InterPro" id="IPR050175">
    <property type="entry name" value="Complex_I_Subunit_2"/>
</dbReference>
<feature type="transmembrane region" description="Helical" evidence="18">
    <location>
        <begin position="98"/>
        <end position="122"/>
    </location>
</feature>
<keyword evidence="10 18" id="KW-1278">Translocase</keyword>
<feature type="transmembrane region" description="Helical" evidence="18">
    <location>
        <begin position="321"/>
        <end position="344"/>
    </location>
</feature>
<evidence type="ECO:0000313" key="20">
    <source>
        <dbReference type="EMBL" id="AFP16894.1"/>
    </source>
</evidence>
<evidence type="ECO:0000256" key="17">
    <source>
        <dbReference type="ARBA" id="ARBA00049551"/>
    </source>
</evidence>
<feature type="transmembrane region" description="Helical" evidence="18">
    <location>
        <begin position="12"/>
        <end position="29"/>
    </location>
</feature>
<evidence type="ECO:0000256" key="1">
    <source>
        <dbReference type="ARBA" id="ARBA00003257"/>
    </source>
</evidence>
<evidence type="ECO:0000256" key="4">
    <source>
        <dbReference type="ARBA" id="ARBA00012944"/>
    </source>
</evidence>
<evidence type="ECO:0000256" key="16">
    <source>
        <dbReference type="ARBA" id="ARBA00023136"/>
    </source>
</evidence>
<feature type="transmembrane region" description="Helical" evidence="18">
    <location>
        <begin position="156"/>
        <end position="176"/>
    </location>
</feature>
<sequence>MGQILFFLMEKIYKMLFFSSMTTGTMITISSNNWLGMWMGLEINLLSIIPLLSSQKNAWESEAALKYFISQALASTVFLLSIMITLSEPVTTQSMNIISAQMMIMNSAILTKMGAAPFHFWFPEVMQGIAWTNSLILLTWQKIAPMIILMNSNKPMNFIAVAIISSMLISGIMGINQTSLRKMMAYSSINHIGWMLGSMISNQTIWMIYLIIYSSITLTIILTFKKLNSFYMNQLMNKMEKSKLLKMLFMLNFMSLGGLPPFIGFLPKWLTINFMIQEKMMMLILTMILTTLITLYFYLRITFSAMMISTQEMTTKTNNKINFSFITTMNLITILSLPLSTMMLNFL</sequence>
<keyword evidence="6" id="KW-0813">Transport</keyword>
<comment type="similarity">
    <text evidence="3 18">Belongs to the complex I subunit 2 family.</text>
</comment>
<proteinExistence type="inferred from homology"/>
<evidence type="ECO:0000256" key="9">
    <source>
        <dbReference type="ARBA" id="ARBA00022792"/>
    </source>
</evidence>
<dbReference type="InterPro" id="IPR003917">
    <property type="entry name" value="NADH_UbQ_OxRdtase_chain2"/>
</dbReference>
<reference evidence="20" key="1">
    <citation type="journal article" date="2010" name="Nucleic Acids Res.">
        <title>Why barcode? High-throughput multiplex sequencing of mitochondrial genomes for molecular systematics.</title>
        <authorList>
            <person name="Timmermans M.J."/>
            <person name="Dodsworth S."/>
            <person name="Culverwell C.L."/>
            <person name="Bocak L."/>
            <person name="Ahrens D."/>
            <person name="Littlewood D.T."/>
            <person name="Pons J."/>
            <person name="Vogler A.P."/>
        </authorList>
    </citation>
    <scope>NUCLEOTIDE SEQUENCE</scope>
</reference>
<keyword evidence="14 18" id="KW-0830">Ubiquinone</keyword>
<feature type="transmembrane region" description="Helical" evidence="18">
    <location>
        <begin position="129"/>
        <end position="150"/>
    </location>
</feature>
<keyword evidence="11 18" id="KW-0249">Electron transport</keyword>
<keyword evidence="13 18" id="KW-0520">NAD</keyword>
<keyword evidence="12 18" id="KW-1133">Transmembrane helix</keyword>
<comment type="catalytic activity">
    <reaction evidence="17 18">
        <text>a ubiquinone + NADH + 5 H(+)(in) = a ubiquinol + NAD(+) + 4 H(+)(out)</text>
        <dbReference type="Rhea" id="RHEA:29091"/>
        <dbReference type="Rhea" id="RHEA-COMP:9565"/>
        <dbReference type="Rhea" id="RHEA-COMP:9566"/>
        <dbReference type="ChEBI" id="CHEBI:15378"/>
        <dbReference type="ChEBI" id="CHEBI:16389"/>
        <dbReference type="ChEBI" id="CHEBI:17976"/>
        <dbReference type="ChEBI" id="CHEBI:57540"/>
        <dbReference type="ChEBI" id="CHEBI:57945"/>
        <dbReference type="EC" id="7.1.1.2"/>
    </reaction>
</comment>
<comment type="subcellular location">
    <subcellularLocation>
        <location evidence="2 18">Mitochondrion inner membrane</location>
        <topology evidence="2 18">Multi-pass membrane protein</topology>
    </subcellularLocation>
</comment>
<dbReference type="PANTHER" id="PTHR46552:SF1">
    <property type="entry name" value="NADH-UBIQUINONE OXIDOREDUCTASE CHAIN 2"/>
    <property type="match status" value="1"/>
</dbReference>
<evidence type="ECO:0000256" key="3">
    <source>
        <dbReference type="ARBA" id="ARBA00007012"/>
    </source>
</evidence>
<name>I7F2U2_9COLE</name>
<dbReference type="Pfam" id="PF00361">
    <property type="entry name" value="Proton_antipo_M"/>
    <property type="match status" value="1"/>
</dbReference>
<evidence type="ECO:0000256" key="6">
    <source>
        <dbReference type="ARBA" id="ARBA00022448"/>
    </source>
</evidence>
<feature type="transmembrane region" description="Helical" evidence="18">
    <location>
        <begin position="64"/>
        <end position="86"/>
    </location>
</feature>
<organism evidence="20">
    <name type="scientific">Anthrenus sp. BMNH 840208</name>
    <dbReference type="NCBI Taxonomy" id="904162"/>
    <lineage>
        <taxon>Eukaryota</taxon>
        <taxon>Metazoa</taxon>
        <taxon>Ecdysozoa</taxon>
        <taxon>Arthropoda</taxon>
        <taxon>Hexapoda</taxon>
        <taxon>Insecta</taxon>
        <taxon>Pterygota</taxon>
        <taxon>Neoptera</taxon>
        <taxon>Endopterygota</taxon>
        <taxon>Coleoptera</taxon>
        <taxon>Polyphaga</taxon>
        <taxon>Bostrichiformia</taxon>
        <taxon>Dermestidae</taxon>
        <taxon>Megatominae</taxon>
        <taxon>Anthrenus</taxon>
    </lineage>
</organism>
<feature type="transmembrane region" description="Helical" evidence="18">
    <location>
        <begin position="283"/>
        <end position="301"/>
    </location>
</feature>